<organism evidence="1 2">
    <name type="scientific">Glycomyces artemisiae</name>
    <dbReference type="NCBI Taxonomy" id="1076443"/>
    <lineage>
        <taxon>Bacteria</taxon>
        <taxon>Bacillati</taxon>
        <taxon>Actinomycetota</taxon>
        <taxon>Actinomycetes</taxon>
        <taxon>Glycomycetales</taxon>
        <taxon>Glycomycetaceae</taxon>
        <taxon>Glycomyces</taxon>
    </lineage>
</organism>
<gene>
    <name evidence="1" type="ORF">HOQ43_10925</name>
</gene>
<dbReference type="AlphaFoldDB" id="A0A850CA41"/>
<proteinExistence type="predicted"/>
<reference evidence="1 2" key="1">
    <citation type="submission" date="2020-05" db="EMBL/GenBank/DDBJ databases">
        <title>DNA-SIP metagenomic assembled genomes.</title>
        <authorList>
            <person name="Yu J."/>
        </authorList>
    </citation>
    <scope>NUCLEOTIDE SEQUENCE [LARGE SCALE GENOMIC DNA]</scope>
    <source>
        <strain evidence="1">Bin5.27</strain>
    </source>
</reference>
<dbReference type="Proteomes" id="UP000574690">
    <property type="component" value="Unassembled WGS sequence"/>
</dbReference>
<sequence>MILGEWGLIEADLHERYGLDVETPGLLESRTWRWLRVRISGLLACESRLHNKLNPPKDPPVPRRR</sequence>
<name>A0A850CA41_9ACTN</name>
<evidence type="ECO:0000313" key="2">
    <source>
        <dbReference type="Proteomes" id="UP000574690"/>
    </source>
</evidence>
<accession>A0A850CA41</accession>
<evidence type="ECO:0000313" key="1">
    <source>
        <dbReference type="EMBL" id="NUQ88963.1"/>
    </source>
</evidence>
<dbReference type="EMBL" id="JABFXE010000451">
    <property type="protein sequence ID" value="NUQ88963.1"/>
    <property type="molecule type" value="Genomic_DNA"/>
</dbReference>
<protein>
    <submittedName>
        <fullName evidence="1">Uncharacterized protein</fullName>
    </submittedName>
</protein>
<comment type="caution">
    <text evidence="1">The sequence shown here is derived from an EMBL/GenBank/DDBJ whole genome shotgun (WGS) entry which is preliminary data.</text>
</comment>